<evidence type="ECO:0000313" key="1">
    <source>
        <dbReference type="EMBL" id="UZD21647.1"/>
    </source>
</evidence>
<gene>
    <name evidence="1" type="ORF">OM944_13355</name>
</gene>
<organism evidence="1 2">
    <name type="scientific">Algoriphagus halophytocola</name>
    <dbReference type="NCBI Taxonomy" id="2991499"/>
    <lineage>
        <taxon>Bacteria</taxon>
        <taxon>Pseudomonadati</taxon>
        <taxon>Bacteroidota</taxon>
        <taxon>Cytophagia</taxon>
        <taxon>Cytophagales</taxon>
        <taxon>Cyclobacteriaceae</taxon>
        <taxon>Algoriphagus</taxon>
    </lineage>
</organism>
<protein>
    <recommendedName>
        <fullName evidence="3">Lipoprotein</fullName>
    </recommendedName>
</protein>
<reference evidence="1" key="1">
    <citation type="submission" date="2022-10" db="EMBL/GenBank/DDBJ databases">
        <title>Algoriphagus sp. a novel bacteria isolate from halophytes salicornia europaea.</title>
        <authorList>
            <person name="Peng Y."/>
            <person name="Jiang L."/>
            <person name="Lee J."/>
        </authorList>
    </citation>
    <scope>NUCLEOTIDE SEQUENCE</scope>
    <source>
        <strain evidence="1">TR-M5</strain>
    </source>
</reference>
<keyword evidence="2" id="KW-1185">Reference proteome</keyword>
<proteinExistence type="predicted"/>
<dbReference type="PROSITE" id="PS51257">
    <property type="entry name" value="PROKAR_LIPOPROTEIN"/>
    <property type="match status" value="1"/>
</dbReference>
<evidence type="ECO:0008006" key="3">
    <source>
        <dbReference type="Google" id="ProtNLM"/>
    </source>
</evidence>
<dbReference type="Proteomes" id="UP001163156">
    <property type="component" value="Chromosome"/>
</dbReference>
<dbReference type="RefSeq" id="WP_264808119.1">
    <property type="nucleotide sequence ID" value="NZ_CP110226.1"/>
</dbReference>
<dbReference type="EMBL" id="CP110226">
    <property type="protein sequence ID" value="UZD21647.1"/>
    <property type="molecule type" value="Genomic_DNA"/>
</dbReference>
<name>A0ABY6MD48_9BACT</name>
<sequence length="460" mass="51320">MSRVLLPILLLSVILYACQGSKPEEAKLLESLERLPSLDVTEVETFSLANDQILISEGSVSLKSIQLLQGFSSVIKIDDQNFCLENPIAEKKYPFAIKQEFELEEMEVLRLLVLSQDKPGLTMLNFIKNVGNAPLNLSFQFGAASELKPSMLMDSTYGVDGADQVIFDELTGVITAKDALNDWYATWASSADYVLKPASIACDAADSTLSKTSGFQVDLMLAPGQEQVVPVYLAGSDQSELMAMETLAELRTDLYSDWDQSYALVDSLLSTSKVTLPSVELQQAYLWSKFKAGVYQFPAEKKETAAIDPDQLLHFYEMNYKGFTASIDQTLFFTDLDQPRHLTPAFKYMQPLVLSLMGIQGDIVNRVTYVRPNLPTEWNEASIENLWIDDNQLDIAITSEENHLTVEITQSQKKAGLSIELPEAFMQVKVLGKEVSNDTKDGFRRILMTGDHVRIEASKK</sequence>
<accession>A0ABY6MD48</accession>
<evidence type="ECO:0000313" key="2">
    <source>
        <dbReference type="Proteomes" id="UP001163156"/>
    </source>
</evidence>